<dbReference type="Pfam" id="PF01734">
    <property type="entry name" value="Patatin"/>
    <property type="match status" value="1"/>
</dbReference>
<keyword evidence="2" id="KW-0812">Transmembrane</keyword>
<evidence type="ECO:0000256" key="2">
    <source>
        <dbReference type="SAM" id="Phobius"/>
    </source>
</evidence>
<dbReference type="EMBL" id="CAEZUZ010000145">
    <property type="protein sequence ID" value="CAB4620288.1"/>
    <property type="molecule type" value="Genomic_DNA"/>
</dbReference>
<dbReference type="AlphaFoldDB" id="A0A6J6IFC4"/>
<keyword evidence="2" id="KW-1133">Transmembrane helix</keyword>
<organism evidence="4">
    <name type="scientific">freshwater metagenome</name>
    <dbReference type="NCBI Taxonomy" id="449393"/>
    <lineage>
        <taxon>unclassified sequences</taxon>
        <taxon>metagenomes</taxon>
        <taxon>ecological metagenomes</taxon>
    </lineage>
</organism>
<sequence length="241" mass="25416">MNPLPYGGVFGGGGLFGIGFAMGVLEGLKPRGIDLSEVPLLGTSAGSWAAAATAFDVPFSVLAEMRVPSFPNPKPGLLASIAHEIFGEKTDPLIHVMACALPRLKRTILDGGKFPLSDLVAASSAVPALLSPHTIDGTRYIDGGVRSGTSVDYGPDVENLVLIAPLAGAMWGPFARLIDKGMHKEVAQWKERTGGKVLIFTPHSAAASIARNPKHLFDKARAIEAYHLGRAEADTYDLTFT</sequence>
<dbReference type="GO" id="GO:0006629">
    <property type="term" value="P:lipid metabolic process"/>
    <property type="evidence" value="ECO:0007669"/>
    <property type="project" value="UniProtKB-KW"/>
</dbReference>
<name>A0A6J6IFC4_9ZZZZ</name>
<feature type="transmembrane region" description="Helical" evidence="2">
    <location>
        <begin position="6"/>
        <end position="25"/>
    </location>
</feature>
<keyword evidence="1" id="KW-0443">Lipid metabolism</keyword>
<accession>A0A6J6IFC4</accession>
<gene>
    <name evidence="4" type="ORF">UFOPK1889_00856</name>
</gene>
<dbReference type="Gene3D" id="3.40.1090.10">
    <property type="entry name" value="Cytosolic phospholipase A2 catalytic domain"/>
    <property type="match status" value="1"/>
</dbReference>
<evidence type="ECO:0000259" key="3">
    <source>
        <dbReference type="Pfam" id="PF01734"/>
    </source>
</evidence>
<reference evidence="4" key="1">
    <citation type="submission" date="2020-05" db="EMBL/GenBank/DDBJ databases">
        <authorList>
            <person name="Chiriac C."/>
            <person name="Salcher M."/>
            <person name="Ghai R."/>
            <person name="Kavagutti S V."/>
        </authorList>
    </citation>
    <scope>NUCLEOTIDE SEQUENCE</scope>
</reference>
<dbReference type="InterPro" id="IPR016035">
    <property type="entry name" value="Acyl_Trfase/lysoPLipase"/>
</dbReference>
<evidence type="ECO:0000313" key="4">
    <source>
        <dbReference type="EMBL" id="CAB4620288.1"/>
    </source>
</evidence>
<keyword evidence="2" id="KW-0472">Membrane</keyword>
<dbReference type="SUPFAM" id="SSF52151">
    <property type="entry name" value="FabD/lysophospholipase-like"/>
    <property type="match status" value="1"/>
</dbReference>
<evidence type="ECO:0000256" key="1">
    <source>
        <dbReference type="ARBA" id="ARBA00023098"/>
    </source>
</evidence>
<proteinExistence type="predicted"/>
<protein>
    <submittedName>
        <fullName evidence="4">Unannotated protein</fullName>
    </submittedName>
</protein>
<dbReference type="InterPro" id="IPR002641">
    <property type="entry name" value="PNPLA_dom"/>
</dbReference>
<feature type="domain" description="PNPLA" evidence="3">
    <location>
        <begin position="113"/>
        <end position="152"/>
    </location>
</feature>